<dbReference type="GO" id="GO:0046872">
    <property type="term" value="F:metal ion binding"/>
    <property type="evidence" value="ECO:0007669"/>
    <property type="project" value="UniProtKB-KW"/>
</dbReference>
<feature type="binding site" evidence="3">
    <location>
        <position position="80"/>
    </location>
    <ligand>
        <name>Zn(2+)</name>
        <dbReference type="ChEBI" id="CHEBI:29105"/>
        <label>1</label>
    </ligand>
</feature>
<sequence>MYKCNSRRLQELIEQFSQFGATENGGVTRLSLSDEDVLARNYFCECCEALGMDIHVDDMGNIYATLAGKKDVPPIVMGSHLDSVEKGGRFDGVLGVLTAIEAIRTIKENEIEVDIPLMIVNFTNEEGARFDPAMMSSGVITSKFAKEKMLQSTDKNGVRFHEALHASGYEGEQANRLKEALAYIELHIEQGPVLEAKQREIGVVEGVLGMVCYEITITGQSNHAGTTPMSMRKDPMIVASTIIKELHEQLGKIDEQLVFTFGRLNVSPNIHTVIPNKVTFTIDSRHQDPKVMEQVEDILNALPETAGGCNIHPVKLWGRETVYFDTAICNEVERACQSFGYTAHRMFSGAGHDAQYMAGMVPSAMIFVPSIQGKSHCEEEKTTFEDCAKGADILLETVLTLQTKFSMGETYTLH</sequence>
<dbReference type="InterPro" id="IPR036264">
    <property type="entry name" value="Bact_exopeptidase_dim_dom"/>
</dbReference>
<keyword evidence="2 5" id="KW-0378">Hydrolase</keyword>
<gene>
    <name evidence="5" type="ORF">BG258_06850</name>
</gene>
<feature type="binding site" evidence="3">
    <location>
        <position position="91"/>
    </location>
    <ligand>
        <name>Zn(2+)</name>
        <dbReference type="ChEBI" id="CHEBI:29105"/>
        <label>1</label>
    </ligand>
</feature>
<dbReference type="EMBL" id="MECQ01000001">
    <property type="protein sequence ID" value="ODV55640.1"/>
    <property type="molecule type" value="Genomic_DNA"/>
</dbReference>
<evidence type="ECO:0000313" key="6">
    <source>
        <dbReference type="Proteomes" id="UP000094784"/>
    </source>
</evidence>
<dbReference type="GO" id="GO:0016813">
    <property type="term" value="F:hydrolase activity, acting on carbon-nitrogen (but not peptide) bonds, in linear amidines"/>
    <property type="evidence" value="ECO:0007669"/>
    <property type="project" value="InterPro"/>
</dbReference>
<dbReference type="Gene3D" id="3.30.70.360">
    <property type="match status" value="1"/>
</dbReference>
<reference evidence="5 6" key="1">
    <citation type="submission" date="2016-09" db="EMBL/GenBank/DDBJ databases">
        <title>Draft genome sequence of the soil isolate, Lysinibacillus fusiformis M5, a potential hypoxanthine producer.</title>
        <authorList>
            <person name="Gallegos-Monterrosa R."/>
            <person name="Maroti G."/>
            <person name="Balint B."/>
            <person name="Kovacs A.T."/>
        </authorList>
    </citation>
    <scope>NUCLEOTIDE SEQUENCE [LARGE SCALE GENOMIC DNA]</scope>
    <source>
        <strain evidence="5 6">M5</strain>
    </source>
</reference>
<dbReference type="Gene3D" id="3.40.630.10">
    <property type="entry name" value="Zn peptidases"/>
    <property type="match status" value="1"/>
</dbReference>
<evidence type="ECO:0000256" key="3">
    <source>
        <dbReference type="PIRSR" id="PIRSR001235-1"/>
    </source>
</evidence>
<evidence type="ECO:0000259" key="4">
    <source>
        <dbReference type="Pfam" id="PF07687"/>
    </source>
</evidence>
<keyword evidence="3" id="KW-0862">Zinc</keyword>
<feature type="binding site" evidence="3">
    <location>
        <position position="187"/>
    </location>
    <ligand>
        <name>Zn(2+)</name>
        <dbReference type="ChEBI" id="CHEBI:29105"/>
        <label>1</label>
    </ligand>
</feature>
<dbReference type="PIRSF" id="PIRSF001235">
    <property type="entry name" value="Amidase_carbamoylase"/>
    <property type="match status" value="1"/>
</dbReference>
<dbReference type="AlphaFoldDB" id="A0A1E4R598"/>
<dbReference type="Pfam" id="PF01546">
    <property type="entry name" value="Peptidase_M20"/>
    <property type="match status" value="1"/>
</dbReference>
<feature type="binding site" evidence="3">
    <location>
        <position position="126"/>
    </location>
    <ligand>
        <name>Zn(2+)</name>
        <dbReference type="ChEBI" id="CHEBI:29105"/>
        <label>2</label>
    </ligand>
</feature>
<dbReference type="NCBIfam" id="TIGR01879">
    <property type="entry name" value="hydantase"/>
    <property type="match status" value="1"/>
</dbReference>
<proteinExistence type="inferred from homology"/>
<dbReference type="SUPFAM" id="SSF53187">
    <property type="entry name" value="Zn-dependent exopeptidases"/>
    <property type="match status" value="1"/>
</dbReference>
<evidence type="ECO:0000256" key="1">
    <source>
        <dbReference type="ARBA" id="ARBA00006153"/>
    </source>
</evidence>
<comment type="similarity">
    <text evidence="1">Belongs to the peptidase M20 family.</text>
</comment>
<feature type="binding site" evidence="3">
    <location>
        <position position="376"/>
    </location>
    <ligand>
        <name>Zn(2+)</name>
        <dbReference type="ChEBI" id="CHEBI:29105"/>
        <label>2</label>
    </ligand>
</feature>
<dbReference type="Pfam" id="PF07687">
    <property type="entry name" value="M20_dimer"/>
    <property type="match status" value="1"/>
</dbReference>
<dbReference type="InterPro" id="IPR010158">
    <property type="entry name" value="Amidase_Cbmase"/>
</dbReference>
<dbReference type="PANTHER" id="PTHR32494">
    <property type="entry name" value="ALLANTOATE DEIMINASE-RELATED"/>
    <property type="match status" value="1"/>
</dbReference>
<dbReference type="OrthoDB" id="9808195at2"/>
<dbReference type="PANTHER" id="PTHR32494:SF5">
    <property type="entry name" value="ALLANTOATE AMIDOHYDROLASE"/>
    <property type="match status" value="1"/>
</dbReference>
<protein>
    <submittedName>
        <fullName evidence="5">Zn-dependent hydrolase</fullName>
    </submittedName>
</protein>
<dbReference type="CDD" id="cd03884">
    <property type="entry name" value="M20_bAS"/>
    <property type="match status" value="1"/>
</dbReference>
<dbReference type="InterPro" id="IPR011650">
    <property type="entry name" value="Peptidase_M20_dimer"/>
</dbReference>
<evidence type="ECO:0000256" key="2">
    <source>
        <dbReference type="ARBA" id="ARBA00022801"/>
    </source>
</evidence>
<evidence type="ECO:0000313" key="5">
    <source>
        <dbReference type="EMBL" id="ODV55640.1"/>
    </source>
</evidence>
<dbReference type="Proteomes" id="UP000094784">
    <property type="component" value="Unassembled WGS sequence"/>
</dbReference>
<dbReference type="SUPFAM" id="SSF55031">
    <property type="entry name" value="Bacterial exopeptidase dimerisation domain"/>
    <property type="match status" value="1"/>
</dbReference>
<feature type="domain" description="Peptidase M20 dimerisation" evidence="4">
    <location>
        <begin position="209"/>
        <end position="301"/>
    </location>
</feature>
<comment type="cofactor">
    <cofactor evidence="3">
        <name>Zn(2+)</name>
        <dbReference type="ChEBI" id="CHEBI:29105"/>
    </cofactor>
    <text evidence="3">Binds 2 Zn(2+) ions per subunit.</text>
</comment>
<name>A0A1E4R598_9BACI</name>
<comment type="caution">
    <text evidence="5">The sequence shown here is derived from an EMBL/GenBank/DDBJ whole genome shotgun (WGS) entry which is preliminary data.</text>
</comment>
<dbReference type="RefSeq" id="WP_069480703.1">
    <property type="nucleotide sequence ID" value="NZ_KV766182.1"/>
</dbReference>
<keyword evidence="3" id="KW-0479">Metal-binding</keyword>
<organism evidence="5 6">
    <name type="scientific">Lysinibacillus fusiformis</name>
    <dbReference type="NCBI Taxonomy" id="28031"/>
    <lineage>
        <taxon>Bacteria</taxon>
        <taxon>Bacillati</taxon>
        <taxon>Bacillota</taxon>
        <taxon>Bacilli</taxon>
        <taxon>Bacillales</taxon>
        <taxon>Bacillaceae</taxon>
        <taxon>Lysinibacillus</taxon>
    </lineage>
</organism>
<dbReference type="InterPro" id="IPR002933">
    <property type="entry name" value="Peptidase_M20"/>
</dbReference>
<dbReference type="NCBIfam" id="NF006771">
    <property type="entry name" value="PRK09290.1-5"/>
    <property type="match status" value="1"/>
</dbReference>
<accession>A0A1E4R598</accession>
<feature type="binding site" evidence="3">
    <location>
        <position position="91"/>
    </location>
    <ligand>
        <name>Zn(2+)</name>
        <dbReference type="ChEBI" id="CHEBI:29105"/>
        <label>2</label>
    </ligand>
</feature>